<reference evidence="1 2" key="1">
    <citation type="submission" date="2014-04" db="EMBL/GenBank/DDBJ databases">
        <authorList>
            <person name="Bishop-Lilly K.A."/>
            <person name="Broomall S.M."/>
            <person name="Chain P.S."/>
            <person name="Chertkov O."/>
            <person name="Coyne S.R."/>
            <person name="Daligault H.E."/>
            <person name="Davenport K.W."/>
            <person name="Erkkila T."/>
            <person name="Frey K.G."/>
            <person name="Gibbons H.S."/>
            <person name="Gu W."/>
            <person name="Jaissle J."/>
            <person name="Johnson S.L."/>
            <person name="Koroleva G.I."/>
            <person name="Ladner J.T."/>
            <person name="Lo C.-C."/>
            <person name="Minogue T.D."/>
            <person name="Munk C."/>
            <person name="Palacios G.F."/>
            <person name="Redden C.L."/>
            <person name="Rosenzweig C.N."/>
            <person name="Scholz M.B."/>
            <person name="Teshima H."/>
            <person name="Xu Y."/>
        </authorList>
    </citation>
    <scope>NUCLEOTIDE SEQUENCE [LARGE SCALE GENOMIC DNA]</scope>
    <source>
        <strain evidence="1 2">BHP</strain>
    </source>
</reference>
<evidence type="ECO:0000313" key="2">
    <source>
        <dbReference type="Proteomes" id="UP000029389"/>
    </source>
</evidence>
<evidence type="ECO:0000313" key="1">
    <source>
        <dbReference type="EMBL" id="KFM98795.1"/>
    </source>
</evidence>
<protein>
    <submittedName>
        <fullName evidence="1">Uncharacterized protein</fullName>
    </submittedName>
</protein>
<sequence length="107" mass="12364">MSKDQGTNTMVHRQFGQTDRTIKVEKLIDKGLLEISKEIDTYKNGVGRVASIPFLEKIYNKLLQMKSKMSPALYKPSFARAVMDSWDFSLPLTDTLIKIDYEYNKLK</sequence>
<proteinExistence type="predicted"/>
<gene>
    <name evidence="1" type="ORF">DJ93_4611</name>
</gene>
<dbReference type="PATRIC" id="fig|1405.8.peg.4749"/>
<dbReference type="RefSeq" id="WP_152569957.1">
    <property type="nucleotide sequence ID" value="NZ_JMQC01000008.1"/>
</dbReference>
<organism evidence="1 2">
    <name type="scientific">Bacillus clarus</name>
    <dbReference type="NCBI Taxonomy" id="2338372"/>
    <lineage>
        <taxon>Bacteria</taxon>
        <taxon>Bacillati</taxon>
        <taxon>Bacillota</taxon>
        <taxon>Bacilli</taxon>
        <taxon>Bacillales</taxon>
        <taxon>Bacillaceae</taxon>
        <taxon>Bacillus</taxon>
        <taxon>Bacillus cereus group</taxon>
    </lineage>
</organism>
<comment type="caution">
    <text evidence="1">The sequence shown here is derived from an EMBL/GenBank/DDBJ whole genome shotgun (WGS) entry which is preliminary data.</text>
</comment>
<name>A0A090Z2Z5_9BACI</name>
<dbReference type="AlphaFoldDB" id="A0A090Z2Z5"/>
<dbReference type="Proteomes" id="UP000029389">
    <property type="component" value="Unassembled WGS sequence"/>
</dbReference>
<dbReference type="EMBL" id="JMQC01000008">
    <property type="protein sequence ID" value="KFM98795.1"/>
    <property type="molecule type" value="Genomic_DNA"/>
</dbReference>
<accession>A0A090Z2Z5</accession>